<dbReference type="EMBL" id="GANP01014084">
    <property type="protein sequence ID" value="JAB70384.1"/>
    <property type="molecule type" value="mRNA"/>
</dbReference>
<sequence>MLISWPRGDRFVLFLSPNVAFITGFYGAVNGIAFSGLMVGLHVVIAQYFEKRRATAFSVFYTLAGLNTFFVPPIIEHSLSEFGVTRSPAHPWCHLPERLPRCDHPS</sequence>
<evidence type="ECO:0000256" key="1">
    <source>
        <dbReference type="SAM" id="Phobius"/>
    </source>
</evidence>
<protein>
    <recommendedName>
        <fullName evidence="3">Monocarboxylate transporter</fullName>
    </recommendedName>
</protein>
<feature type="transmembrane region" description="Helical" evidence="1">
    <location>
        <begin position="56"/>
        <end position="75"/>
    </location>
</feature>
<name>V5H0K8_IXORI</name>
<dbReference type="AlphaFoldDB" id="V5H0K8"/>
<dbReference type="Gene3D" id="1.20.1250.20">
    <property type="entry name" value="MFS general substrate transporter like domains"/>
    <property type="match status" value="1"/>
</dbReference>
<reference evidence="2" key="1">
    <citation type="journal article" date="2015" name="Sci. Rep.">
        <title>Tissue- and time-dependent transcription in Ixodes ricinus salivary glands and midguts when blood feeding on the vertebrate host.</title>
        <authorList>
            <person name="Kotsyfakis M."/>
            <person name="Schwarz A."/>
            <person name="Erhart J."/>
            <person name="Ribeiro J.M."/>
        </authorList>
    </citation>
    <scope>NUCLEOTIDE SEQUENCE</scope>
    <source>
        <tissue evidence="2">Salivary gland and midgut</tissue>
    </source>
</reference>
<keyword evidence="1" id="KW-0812">Transmembrane</keyword>
<evidence type="ECO:0000313" key="2">
    <source>
        <dbReference type="EMBL" id="JAB70384.1"/>
    </source>
</evidence>
<accession>V5H0K8</accession>
<dbReference type="InterPro" id="IPR036259">
    <property type="entry name" value="MFS_trans_sf"/>
</dbReference>
<dbReference type="SUPFAM" id="SSF103473">
    <property type="entry name" value="MFS general substrate transporter"/>
    <property type="match status" value="1"/>
</dbReference>
<evidence type="ECO:0008006" key="3">
    <source>
        <dbReference type="Google" id="ProtNLM"/>
    </source>
</evidence>
<organism evidence="2">
    <name type="scientific">Ixodes ricinus</name>
    <name type="common">Common tick</name>
    <name type="synonym">Acarus ricinus</name>
    <dbReference type="NCBI Taxonomy" id="34613"/>
    <lineage>
        <taxon>Eukaryota</taxon>
        <taxon>Metazoa</taxon>
        <taxon>Ecdysozoa</taxon>
        <taxon>Arthropoda</taxon>
        <taxon>Chelicerata</taxon>
        <taxon>Arachnida</taxon>
        <taxon>Acari</taxon>
        <taxon>Parasitiformes</taxon>
        <taxon>Ixodida</taxon>
        <taxon>Ixodoidea</taxon>
        <taxon>Ixodidae</taxon>
        <taxon>Ixodinae</taxon>
        <taxon>Ixodes</taxon>
    </lineage>
</organism>
<proteinExistence type="evidence at transcript level"/>
<feature type="transmembrane region" description="Helical" evidence="1">
    <location>
        <begin position="20"/>
        <end position="44"/>
    </location>
</feature>
<keyword evidence="1" id="KW-0472">Membrane</keyword>
<keyword evidence="1" id="KW-1133">Transmembrane helix</keyword>